<dbReference type="PANTHER" id="PTHR46401:SF2">
    <property type="entry name" value="GLYCOSYLTRANSFERASE WBBK-RELATED"/>
    <property type="match status" value="1"/>
</dbReference>
<feature type="domain" description="Glycosyl transferase family 1" evidence="2">
    <location>
        <begin position="323"/>
        <end position="475"/>
    </location>
</feature>
<accession>A0A917EVZ5</accession>
<reference evidence="3 4" key="1">
    <citation type="journal article" date="2014" name="Int. J. Syst. Evol. Microbiol.">
        <title>Complete genome sequence of Corynebacterium casei LMG S-19264T (=DSM 44701T), isolated from a smear-ripened cheese.</title>
        <authorList>
            <consortium name="US DOE Joint Genome Institute (JGI-PGF)"/>
            <person name="Walter F."/>
            <person name="Albersmeier A."/>
            <person name="Kalinowski J."/>
            <person name="Ruckert C."/>
        </authorList>
    </citation>
    <scope>NUCLEOTIDE SEQUENCE [LARGE SCALE GENOMIC DNA]</scope>
    <source>
        <strain evidence="3 4">CGMCC 1.12976</strain>
    </source>
</reference>
<proteinExistence type="predicted"/>
<dbReference type="PANTHER" id="PTHR46401">
    <property type="entry name" value="GLYCOSYLTRANSFERASE WBBK-RELATED"/>
    <property type="match status" value="1"/>
</dbReference>
<dbReference type="Proteomes" id="UP000598775">
    <property type="component" value="Unassembled WGS sequence"/>
</dbReference>
<name>A0A917EVZ5_9MICO</name>
<evidence type="ECO:0000313" key="3">
    <source>
        <dbReference type="EMBL" id="GGF14121.1"/>
    </source>
</evidence>
<evidence type="ECO:0000313" key="4">
    <source>
        <dbReference type="Proteomes" id="UP000598775"/>
    </source>
</evidence>
<comment type="caution">
    <text evidence="3">The sequence shown here is derived from an EMBL/GenBank/DDBJ whole genome shotgun (WGS) entry which is preliminary data.</text>
</comment>
<sequence>MSDNLNTHLNLVTIVTQFGGSAEGRGDTQLIGELARLLDADAAWPRLWLTWATLRGELPLEHDLIEFSRHLRLSGAAPAIAAINRRHDLTVFGYAGTVEIVSNAVIVDVHHTAQTDAISGIQRVVRETVGRWKQNHDVVLVAWTHDHRALRRLTEAESARIRPTSSGDGIVLSSTEHDAESSRSARAMPIFVPNGGALIVPELAADSGRAERLLALSRFSGIPTSYIVHDRVPVTSGETTPAPIAAQFPLYLDALAYSGTLAANSASTAREFESWRKTLAASGRTSPNIITVPLGGETVRITDDEHDAAGENLLVGEVTLSLTDPPMVLVVGSHEPRKNHLQVLHAARSLWVRGVDFQLVFVGGAGWNSGEFDHLAVSLKSDGHPLTIVKVATDELLSRVYRHAVVSVFTSLHEGFGLPIVESLRAGTPVITSAVGSMQELADTYSGVVTVDPRSDEALEEVLFGLLTEPDRLAELTTALDSNVYVTWDEYAERTWHELV</sequence>
<keyword evidence="1" id="KW-0808">Transferase</keyword>
<dbReference type="GO" id="GO:0009103">
    <property type="term" value="P:lipopolysaccharide biosynthetic process"/>
    <property type="evidence" value="ECO:0007669"/>
    <property type="project" value="TreeGrafter"/>
</dbReference>
<protein>
    <recommendedName>
        <fullName evidence="2">Glycosyl transferase family 1 domain-containing protein</fullName>
    </recommendedName>
</protein>
<organism evidence="3 4">
    <name type="scientific">Subtercola lobariae</name>
    <dbReference type="NCBI Taxonomy" id="1588641"/>
    <lineage>
        <taxon>Bacteria</taxon>
        <taxon>Bacillati</taxon>
        <taxon>Actinomycetota</taxon>
        <taxon>Actinomycetes</taxon>
        <taxon>Micrococcales</taxon>
        <taxon>Microbacteriaceae</taxon>
        <taxon>Subtercola</taxon>
    </lineage>
</organism>
<evidence type="ECO:0000259" key="2">
    <source>
        <dbReference type="Pfam" id="PF00534"/>
    </source>
</evidence>
<evidence type="ECO:0000256" key="1">
    <source>
        <dbReference type="ARBA" id="ARBA00022679"/>
    </source>
</evidence>
<dbReference type="AlphaFoldDB" id="A0A917EVZ5"/>
<gene>
    <name evidence="3" type="ORF">GCM10011399_04990</name>
</gene>
<dbReference type="InterPro" id="IPR001296">
    <property type="entry name" value="Glyco_trans_1"/>
</dbReference>
<dbReference type="SUPFAM" id="SSF53756">
    <property type="entry name" value="UDP-Glycosyltransferase/glycogen phosphorylase"/>
    <property type="match status" value="1"/>
</dbReference>
<dbReference type="Pfam" id="PF00534">
    <property type="entry name" value="Glycos_transf_1"/>
    <property type="match status" value="1"/>
</dbReference>
<dbReference type="GO" id="GO:0016757">
    <property type="term" value="F:glycosyltransferase activity"/>
    <property type="evidence" value="ECO:0007669"/>
    <property type="project" value="InterPro"/>
</dbReference>
<dbReference type="Gene3D" id="3.40.50.2000">
    <property type="entry name" value="Glycogen Phosphorylase B"/>
    <property type="match status" value="2"/>
</dbReference>
<dbReference type="RefSeq" id="WP_188673127.1">
    <property type="nucleotide sequence ID" value="NZ_BMGP01000001.1"/>
</dbReference>
<keyword evidence="4" id="KW-1185">Reference proteome</keyword>
<dbReference type="EMBL" id="BMGP01000001">
    <property type="protein sequence ID" value="GGF14121.1"/>
    <property type="molecule type" value="Genomic_DNA"/>
</dbReference>